<dbReference type="Gene3D" id="3.90.79.10">
    <property type="entry name" value="Nucleoside Triphosphate Pyrophosphohydrolase"/>
    <property type="match status" value="1"/>
</dbReference>
<evidence type="ECO:0000313" key="5">
    <source>
        <dbReference type="Proteomes" id="UP000036503"/>
    </source>
</evidence>
<proteinExistence type="inferred from homology"/>
<dbReference type="PROSITE" id="PS51462">
    <property type="entry name" value="NUDIX"/>
    <property type="match status" value="1"/>
</dbReference>
<dbReference type="InterPro" id="IPR015797">
    <property type="entry name" value="NUDIX_hydrolase-like_dom_sf"/>
</dbReference>
<accession>A0A0J6WVN0</accession>
<dbReference type="PANTHER" id="PTHR43736:SF1">
    <property type="entry name" value="DIHYDRONEOPTERIN TRIPHOSPHATE DIPHOSPHATASE"/>
    <property type="match status" value="1"/>
</dbReference>
<dbReference type="OrthoDB" id="9810648at2"/>
<name>A0A0J6WVN0_9FIRM</name>
<gene>
    <name evidence="4" type="ORF">AB840_02315</name>
</gene>
<dbReference type="PROSITE" id="PS00893">
    <property type="entry name" value="NUDIX_BOX"/>
    <property type="match status" value="1"/>
</dbReference>
<dbReference type="STRING" id="39029.BSR42_03290"/>
<dbReference type="InParanoid" id="A0A0J6WVN0"/>
<comment type="caution">
    <text evidence="4">The sequence shown here is derived from an EMBL/GenBank/DDBJ whole genome shotgun (WGS) entry which is preliminary data.</text>
</comment>
<dbReference type="Proteomes" id="UP000036503">
    <property type="component" value="Unassembled WGS sequence"/>
</dbReference>
<evidence type="ECO:0000256" key="1">
    <source>
        <dbReference type="ARBA" id="ARBA00005582"/>
    </source>
</evidence>
<reference evidence="4 5" key="1">
    <citation type="submission" date="2015-06" db="EMBL/GenBank/DDBJ databases">
        <title>Draft genome sequence of beer spoilage bacterium Megasphaera cerevisiae type strain 20462.</title>
        <authorList>
            <person name="Kutumbaka K."/>
            <person name="Pasmowitz J."/>
            <person name="Mategko J."/>
            <person name="Reyes D."/>
            <person name="Friedrich A."/>
            <person name="Han S."/>
            <person name="Martens-Habbena W."/>
            <person name="Neal-McKinney J."/>
            <person name="Janagama H.K."/>
            <person name="Nadala C."/>
            <person name="Samadpour M."/>
        </authorList>
    </citation>
    <scope>NUCLEOTIDE SEQUENCE [LARGE SCALE GENOMIC DNA]</scope>
    <source>
        <strain evidence="4 5">DSM 20462</strain>
    </source>
</reference>
<feature type="domain" description="Nudix hydrolase" evidence="3">
    <location>
        <begin position="8"/>
        <end position="134"/>
    </location>
</feature>
<dbReference type="AlphaFoldDB" id="A0A0J6WVN0"/>
<dbReference type="InterPro" id="IPR020084">
    <property type="entry name" value="NUDIX_hydrolase_CS"/>
</dbReference>
<protein>
    <submittedName>
        <fullName evidence="4">NUDIX hydrolase</fullName>
    </submittedName>
</protein>
<sequence length="157" mass="17922">MGQETNVMMGLSVKAMIFHEGKLLLLQKNDAEGLHHWEFPGGGLRFKEDFISGLRREVREETGLSIQLAAPAGIWSYQKKDGQFLNGVIFTALADTETVRISNEHLAYHWVEADEFSGYCIHDSLWHSLMQMKAFSYDTGKTLIQDFLKQMECIRHG</sequence>
<keyword evidence="2 4" id="KW-0378">Hydrolase</keyword>
<dbReference type="SUPFAM" id="SSF55811">
    <property type="entry name" value="Nudix"/>
    <property type="match status" value="1"/>
</dbReference>
<dbReference type="Pfam" id="PF00293">
    <property type="entry name" value="NUDIX"/>
    <property type="match status" value="1"/>
</dbReference>
<dbReference type="GO" id="GO:0016787">
    <property type="term" value="F:hydrolase activity"/>
    <property type="evidence" value="ECO:0007669"/>
    <property type="project" value="UniProtKB-KW"/>
</dbReference>
<evidence type="ECO:0000256" key="2">
    <source>
        <dbReference type="ARBA" id="ARBA00022801"/>
    </source>
</evidence>
<dbReference type="EMBL" id="LEKT01000004">
    <property type="protein sequence ID" value="KMO87565.1"/>
    <property type="molecule type" value="Genomic_DNA"/>
</dbReference>
<evidence type="ECO:0000259" key="3">
    <source>
        <dbReference type="PROSITE" id="PS51462"/>
    </source>
</evidence>
<organism evidence="4 5">
    <name type="scientific">Megasphaera cerevisiae DSM 20462</name>
    <dbReference type="NCBI Taxonomy" id="1122219"/>
    <lineage>
        <taxon>Bacteria</taxon>
        <taxon>Bacillati</taxon>
        <taxon>Bacillota</taxon>
        <taxon>Negativicutes</taxon>
        <taxon>Veillonellales</taxon>
        <taxon>Veillonellaceae</taxon>
        <taxon>Megasphaera</taxon>
    </lineage>
</organism>
<comment type="similarity">
    <text evidence="1">Belongs to the Nudix hydrolase family.</text>
</comment>
<dbReference type="PATRIC" id="fig|1122219.3.peg.1704"/>
<dbReference type="RefSeq" id="WP_048513216.1">
    <property type="nucleotide sequence ID" value="NZ_FUXD01000006.1"/>
</dbReference>
<keyword evidence="5" id="KW-1185">Reference proteome</keyword>
<evidence type="ECO:0000313" key="4">
    <source>
        <dbReference type="EMBL" id="KMO87565.1"/>
    </source>
</evidence>
<dbReference type="InterPro" id="IPR000086">
    <property type="entry name" value="NUDIX_hydrolase_dom"/>
</dbReference>
<dbReference type="PANTHER" id="PTHR43736">
    <property type="entry name" value="ADP-RIBOSE PYROPHOSPHATASE"/>
    <property type="match status" value="1"/>
</dbReference>